<gene>
    <name evidence="2" type="ORF">NCTC12151_03390</name>
</gene>
<feature type="transmembrane region" description="Helical" evidence="1">
    <location>
        <begin position="133"/>
        <end position="153"/>
    </location>
</feature>
<accession>A0A2X4XVE3</accession>
<keyword evidence="1" id="KW-0812">Transmembrane</keyword>
<evidence type="ECO:0000313" key="2">
    <source>
        <dbReference type="EMBL" id="SQI44045.1"/>
    </source>
</evidence>
<sequence>MAKSTFNIFIAVGSVIFALGLVLSSAAGYAVWRSFESIGVYPFTSTGELLVKEEREKTGRRSSKTVRRNYAIFASQDGKYLSEEKISTMQKNYIARGSRYTVEREVFVDRVGDYKVTSPQGEAAQNQRSWNNLIAFLCITAVGAGTAIFSYRLRKTRT</sequence>
<name>A0A2X4XVE3_9GAMM</name>
<dbReference type="KEGG" id="lri:NCTC12151_03390"/>
<reference evidence="2 3" key="1">
    <citation type="submission" date="2018-06" db="EMBL/GenBank/DDBJ databases">
        <authorList>
            <consortium name="Pathogen Informatics"/>
            <person name="Doyle S."/>
        </authorList>
    </citation>
    <scope>NUCLEOTIDE SEQUENCE [LARGE SCALE GENOMIC DNA]</scope>
    <source>
        <strain evidence="2 3">NCTC12151</strain>
    </source>
</reference>
<protein>
    <recommendedName>
        <fullName evidence="4">DUF3592 domain-containing protein</fullName>
    </recommendedName>
</protein>
<dbReference type="EMBL" id="LS483470">
    <property type="protein sequence ID" value="SQI44045.1"/>
    <property type="molecule type" value="Genomic_DNA"/>
</dbReference>
<keyword evidence="1" id="KW-0472">Membrane</keyword>
<dbReference type="RefSeq" id="WP_111741665.1">
    <property type="nucleotide sequence ID" value="NZ_LR698987.1"/>
</dbReference>
<dbReference type="Proteomes" id="UP000249005">
    <property type="component" value="Chromosome 1"/>
</dbReference>
<evidence type="ECO:0000313" key="3">
    <source>
        <dbReference type="Proteomes" id="UP000249005"/>
    </source>
</evidence>
<dbReference type="AlphaFoldDB" id="A0A2X4XVE3"/>
<dbReference type="OrthoDB" id="6637463at2"/>
<proteinExistence type="predicted"/>
<keyword evidence="3" id="KW-1185">Reference proteome</keyword>
<evidence type="ECO:0008006" key="4">
    <source>
        <dbReference type="Google" id="ProtNLM"/>
    </source>
</evidence>
<organism evidence="2 3">
    <name type="scientific">Leminorella richardii</name>
    <dbReference type="NCBI Taxonomy" id="158841"/>
    <lineage>
        <taxon>Bacteria</taxon>
        <taxon>Pseudomonadati</taxon>
        <taxon>Pseudomonadota</taxon>
        <taxon>Gammaproteobacteria</taxon>
        <taxon>Enterobacterales</taxon>
        <taxon>Budviciaceae</taxon>
        <taxon>Leminorella</taxon>
    </lineage>
</organism>
<evidence type="ECO:0000256" key="1">
    <source>
        <dbReference type="SAM" id="Phobius"/>
    </source>
</evidence>
<keyword evidence="1" id="KW-1133">Transmembrane helix</keyword>